<dbReference type="eggNOG" id="KOG2242">
    <property type="taxonomic scope" value="Eukaryota"/>
</dbReference>
<dbReference type="PANTHER" id="PTHR13363">
    <property type="entry name" value="RING FINGER AND SRY DOMAIN-CONTAINING"/>
    <property type="match status" value="1"/>
</dbReference>
<dbReference type="PANTHER" id="PTHR13363:SF5">
    <property type="entry name" value="E3 UBIQUITIN-PROTEIN LIGASE RNF123"/>
    <property type="match status" value="1"/>
</dbReference>
<dbReference type="FunCoup" id="F2U4M0">
    <property type="interactions" value="770"/>
</dbReference>
<evidence type="ECO:0000256" key="2">
    <source>
        <dbReference type="ARBA" id="ARBA00022771"/>
    </source>
</evidence>
<evidence type="ECO:0000259" key="6">
    <source>
        <dbReference type="PROSITE" id="PS50089"/>
    </source>
</evidence>
<proteinExistence type="predicted"/>
<dbReference type="InterPro" id="IPR043136">
    <property type="entry name" value="B30.2/SPRY_sf"/>
</dbReference>
<dbReference type="CDD" id="cd16541">
    <property type="entry name" value="RING-HC_RNF123"/>
    <property type="match status" value="1"/>
</dbReference>
<dbReference type="SUPFAM" id="SSF57850">
    <property type="entry name" value="RING/U-box"/>
    <property type="match status" value="1"/>
</dbReference>
<feature type="compositionally biased region" description="Polar residues" evidence="5">
    <location>
        <begin position="1161"/>
        <end position="1170"/>
    </location>
</feature>
<dbReference type="InterPro" id="IPR001841">
    <property type="entry name" value="Znf_RING"/>
</dbReference>
<dbReference type="GeneID" id="16076409"/>
<evidence type="ECO:0000256" key="5">
    <source>
        <dbReference type="SAM" id="MobiDB-lite"/>
    </source>
</evidence>
<sequence length="1179" mass="130307">MDSAVLEYCFGDVSPYDTSTPSFATTERIVQAKIPRVPEAPAHEEMTKERLGPAGVGFTVFSLGAYTPRTRQFTCVEAVRAFPSIRSDVAVCAGKWMFEVVIVTTPETIQLGWCSPACRFTASDGVGDSRDSYAYDGMRRRKWNVGSRKYGEHWVQGDVIGCCIDLDQGTISYYRNGRDLGVAFDKVRVGHRLAYCAGVSVAHGGMVFVNVGQAPFHYPVAGHSPLQAPPTSAIHRARTIFDMLLKVEEAPRRFADAMGADAEMDAIMATAALVDALGPLLSDEHVVQTVVIDTFFKWLAADQEERIATVLESIVQVLGDRHAEEFLITLLLRLSVTTLKTSVTEGAVQYIKLARIVLENPTLYKIHVQQFNGDMAYCCMVLALFLDRHVSSDDAHRMFPHYNALHHLAEGEGVDMSLPKRYAEAADEVDRERGALIGLGLDKLGPDATVDDWKQNTVLPMLWELLQKASEPSLFVQSLSLPAPVMMGVFFGLVSHLMQDDLFASGDVAWMDLAEARNFFAAVRGPSLGGERLGGSLDFVRAEYKKRSDAGELPPLPERSDSAGVSRKVFLMLMLTMVLSAMMKDLRGVLEDARWARLIADAAFKFEAAMRPQQHQGDGGDGAGDGDETTPPQPASEEQQQQQQEQEQPQSEERDDWAPAVFDPWSKDDREEADLLTQPERWGRDVKMLMCRRALRLGTQRQHKLLVFTEQLLNMLQGLEEGKALGLVSLSFGFAVQHMMFMMGLATAEMHLSATSRHCLLFLRDEHGRRVATRMLQVFSSWLVSDQVVNPSMRSCDWSCATVTHTHDMCELLCSERDLLLLFLRNLMLSVTEEVQPLGRVIVILSSMLGAHGLGGEAVVRVRDGLVRDEAGLPPPPLAEAWQATCKAERELVGKFVAAALEQPNWASSELWQRLSAIKEELAKQFAGPRLVADVQRSRLLYSALGSVLQLFEFLARTCPSIFDESLPHPDNALRTVQVAEIALHIIDRLFLTDTFADIVASCVGLAECSVPGLVLCSLSIVTALATMSDKNMERVSENSLLTEAVLTSLDDRLHASNSPLQRVSAEDRAEVLGVVERLRSLAAEQAKKKARRQLTDSTSSDDGDLCPICYAHTIEVKFIPCEHTSCRLCISRHLQSNSDCFFCKAKVERLEDIGEADTSVDANNTGSTTAKRRRSSSD</sequence>
<dbReference type="SUPFAM" id="SSF49899">
    <property type="entry name" value="Concanavalin A-like lectins/glucanases"/>
    <property type="match status" value="1"/>
</dbReference>
<evidence type="ECO:0000256" key="3">
    <source>
        <dbReference type="ARBA" id="ARBA00022833"/>
    </source>
</evidence>
<dbReference type="SMART" id="SM00184">
    <property type="entry name" value="RING"/>
    <property type="match status" value="1"/>
</dbReference>
<dbReference type="InterPro" id="IPR045129">
    <property type="entry name" value="RNF123/RKP/RSPRY1"/>
</dbReference>
<organism evidence="9">
    <name type="scientific">Salpingoeca rosetta (strain ATCC 50818 / BSB-021)</name>
    <dbReference type="NCBI Taxonomy" id="946362"/>
    <lineage>
        <taxon>Eukaryota</taxon>
        <taxon>Choanoflagellata</taxon>
        <taxon>Craspedida</taxon>
        <taxon>Salpingoecidae</taxon>
        <taxon>Salpingoeca</taxon>
    </lineage>
</organism>
<evidence type="ECO:0000256" key="1">
    <source>
        <dbReference type="ARBA" id="ARBA00022723"/>
    </source>
</evidence>
<dbReference type="STRING" id="946362.F2U4M0"/>
<dbReference type="Gene3D" id="2.60.120.920">
    <property type="match status" value="1"/>
</dbReference>
<feature type="region of interest" description="Disordered" evidence="5">
    <location>
        <begin position="611"/>
        <end position="676"/>
    </location>
</feature>
<keyword evidence="3" id="KW-0862">Zinc</keyword>
<dbReference type="InParanoid" id="F2U4M0"/>
<keyword evidence="9" id="KW-1185">Reference proteome</keyword>
<dbReference type="Pfam" id="PF00622">
    <property type="entry name" value="SPRY"/>
    <property type="match status" value="1"/>
</dbReference>
<name>F2U4M0_SALR5</name>
<dbReference type="SMART" id="SM00449">
    <property type="entry name" value="SPRY"/>
    <property type="match status" value="1"/>
</dbReference>
<dbReference type="Pfam" id="PF13920">
    <property type="entry name" value="zf-C3HC4_3"/>
    <property type="match status" value="1"/>
</dbReference>
<evidence type="ECO:0000259" key="7">
    <source>
        <dbReference type="PROSITE" id="PS50188"/>
    </source>
</evidence>
<dbReference type="GO" id="GO:0008270">
    <property type="term" value="F:zinc ion binding"/>
    <property type="evidence" value="ECO:0007669"/>
    <property type="project" value="UniProtKB-KW"/>
</dbReference>
<dbReference type="EMBL" id="GL832961">
    <property type="protein sequence ID" value="EGD82586.1"/>
    <property type="molecule type" value="Genomic_DNA"/>
</dbReference>
<dbReference type="InterPro" id="IPR003877">
    <property type="entry name" value="SPRY_dom"/>
</dbReference>
<protein>
    <submittedName>
        <fullName evidence="8">Uncharacterized protein</fullName>
    </submittedName>
</protein>
<accession>F2U4M0</accession>
<feature type="compositionally biased region" description="Low complexity" evidence="5">
    <location>
        <begin position="635"/>
        <end position="649"/>
    </location>
</feature>
<gene>
    <name evidence="8" type="ORF">PTSG_03239</name>
</gene>
<dbReference type="GO" id="GO:0004842">
    <property type="term" value="F:ubiquitin-protein transferase activity"/>
    <property type="evidence" value="ECO:0007669"/>
    <property type="project" value="InterPro"/>
</dbReference>
<keyword evidence="2 4" id="KW-0863">Zinc-finger</keyword>
<dbReference type="GO" id="GO:0005737">
    <property type="term" value="C:cytoplasm"/>
    <property type="evidence" value="ECO:0007669"/>
    <property type="project" value="TreeGrafter"/>
</dbReference>
<evidence type="ECO:0000313" key="8">
    <source>
        <dbReference type="EMBL" id="EGD82586.1"/>
    </source>
</evidence>
<evidence type="ECO:0000256" key="4">
    <source>
        <dbReference type="PROSITE-ProRule" id="PRU00175"/>
    </source>
</evidence>
<dbReference type="OrthoDB" id="258495at2759"/>
<dbReference type="eggNOG" id="KOG4692">
    <property type="taxonomic scope" value="Eukaryota"/>
</dbReference>
<dbReference type="PROSITE" id="PS50089">
    <property type="entry name" value="ZF_RING_2"/>
    <property type="match status" value="1"/>
</dbReference>
<dbReference type="Gene3D" id="3.30.40.10">
    <property type="entry name" value="Zinc/RING finger domain, C3HC4 (zinc finger)"/>
    <property type="match status" value="1"/>
</dbReference>
<dbReference type="Proteomes" id="UP000007799">
    <property type="component" value="Unassembled WGS sequence"/>
</dbReference>
<feature type="region of interest" description="Disordered" evidence="5">
    <location>
        <begin position="1156"/>
        <end position="1179"/>
    </location>
</feature>
<dbReference type="InterPro" id="IPR001870">
    <property type="entry name" value="B30.2/SPRY"/>
</dbReference>
<dbReference type="InterPro" id="IPR013320">
    <property type="entry name" value="ConA-like_dom_sf"/>
</dbReference>
<dbReference type="AlphaFoldDB" id="F2U4M0"/>
<feature type="domain" description="B30.2/SPRY" evidence="7">
    <location>
        <begin position="16"/>
        <end position="216"/>
    </location>
</feature>
<reference evidence="8" key="1">
    <citation type="submission" date="2009-08" db="EMBL/GenBank/DDBJ databases">
        <title>Annotation of Salpingoeca rosetta.</title>
        <authorList>
            <consortium name="The Broad Institute Genome Sequencing Platform"/>
            <person name="Russ C."/>
            <person name="Cuomo C."/>
            <person name="Burger G."/>
            <person name="Gray M.W."/>
            <person name="Holland P.W.H."/>
            <person name="King N."/>
            <person name="Lang F.B.F."/>
            <person name="Roger A.J."/>
            <person name="Ruiz-Trillo I."/>
            <person name="Young S.K."/>
            <person name="Zeng Q."/>
            <person name="Gargeya S."/>
            <person name="Alvarado L."/>
            <person name="Berlin A."/>
            <person name="Chapman S.B."/>
            <person name="Chen Z."/>
            <person name="Freedman E."/>
            <person name="Gellesch M."/>
            <person name="Goldberg J."/>
            <person name="Griggs A."/>
            <person name="Gujja S."/>
            <person name="Heilman E."/>
            <person name="Heiman D."/>
            <person name="Howarth C."/>
            <person name="Mehta T."/>
            <person name="Neiman D."/>
            <person name="Pearson M."/>
            <person name="Roberts A."/>
            <person name="Saif S."/>
            <person name="Shea T."/>
            <person name="Shenoy N."/>
            <person name="Sisk P."/>
            <person name="Stolte C."/>
            <person name="Sykes S."/>
            <person name="White J."/>
            <person name="Yandava C."/>
            <person name="Haas B."/>
            <person name="Nusbaum C."/>
            <person name="Birren B."/>
        </authorList>
    </citation>
    <scope>NUCLEOTIDE SEQUENCE [LARGE SCALE GENOMIC DNA]</scope>
    <source>
        <strain evidence="8">ATCC 50818</strain>
    </source>
</reference>
<dbReference type="RefSeq" id="XP_004995822.1">
    <property type="nucleotide sequence ID" value="XM_004995765.1"/>
</dbReference>
<keyword evidence="1" id="KW-0479">Metal-binding</keyword>
<dbReference type="GO" id="GO:0051603">
    <property type="term" value="P:proteolysis involved in protein catabolic process"/>
    <property type="evidence" value="ECO:0007669"/>
    <property type="project" value="TreeGrafter"/>
</dbReference>
<dbReference type="InterPro" id="IPR013083">
    <property type="entry name" value="Znf_RING/FYVE/PHD"/>
</dbReference>
<feature type="domain" description="RING-type" evidence="6">
    <location>
        <begin position="1107"/>
        <end position="1145"/>
    </location>
</feature>
<dbReference type="KEGG" id="sre:PTSG_03239"/>
<evidence type="ECO:0000313" key="9">
    <source>
        <dbReference type="Proteomes" id="UP000007799"/>
    </source>
</evidence>
<dbReference type="PROSITE" id="PS50188">
    <property type="entry name" value="B302_SPRY"/>
    <property type="match status" value="1"/>
</dbReference>